<dbReference type="RefSeq" id="WP_380659592.1">
    <property type="nucleotide sequence ID" value="NZ_JBHLZQ010000019.1"/>
</dbReference>
<dbReference type="GO" id="GO:0043565">
    <property type="term" value="F:sequence-specific DNA binding"/>
    <property type="evidence" value="ECO:0007669"/>
    <property type="project" value="InterPro"/>
</dbReference>
<dbReference type="PROSITE" id="PS00041">
    <property type="entry name" value="HTH_ARAC_FAMILY_1"/>
    <property type="match status" value="1"/>
</dbReference>
<dbReference type="Pfam" id="PF12833">
    <property type="entry name" value="HTH_18"/>
    <property type="match status" value="1"/>
</dbReference>
<evidence type="ECO:0000259" key="4">
    <source>
        <dbReference type="PROSITE" id="PS01124"/>
    </source>
</evidence>
<dbReference type="GO" id="GO:0003700">
    <property type="term" value="F:DNA-binding transcription factor activity"/>
    <property type="evidence" value="ECO:0007669"/>
    <property type="project" value="InterPro"/>
</dbReference>
<dbReference type="Pfam" id="PF12852">
    <property type="entry name" value="Cupin_6"/>
    <property type="match status" value="1"/>
</dbReference>
<dbReference type="PANTHER" id="PTHR46796:SF7">
    <property type="entry name" value="ARAC FAMILY TRANSCRIPTIONAL REGULATOR"/>
    <property type="match status" value="1"/>
</dbReference>
<dbReference type="SMART" id="SM00342">
    <property type="entry name" value="HTH_ARAC"/>
    <property type="match status" value="1"/>
</dbReference>
<feature type="domain" description="HTH araC/xylS-type" evidence="4">
    <location>
        <begin position="217"/>
        <end position="315"/>
    </location>
</feature>
<protein>
    <submittedName>
        <fullName evidence="5">AraC family transcriptional regulator</fullName>
    </submittedName>
</protein>
<organism evidence="5 6">
    <name type="scientific">Sinosporangium siamense</name>
    <dbReference type="NCBI Taxonomy" id="1367973"/>
    <lineage>
        <taxon>Bacteria</taxon>
        <taxon>Bacillati</taxon>
        <taxon>Actinomycetota</taxon>
        <taxon>Actinomycetes</taxon>
        <taxon>Streptosporangiales</taxon>
        <taxon>Streptosporangiaceae</taxon>
        <taxon>Sinosporangium</taxon>
    </lineage>
</organism>
<proteinExistence type="predicted"/>
<dbReference type="InterPro" id="IPR018062">
    <property type="entry name" value="HTH_AraC-typ_CS"/>
</dbReference>
<evidence type="ECO:0000256" key="1">
    <source>
        <dbReference type="ARBA" id="ARBA00023015"/>
    </source>
</evidence>
<dbReference type="InterPro" id="IPR050204">
    <property type="entry name" value="AraC_XylS_family_regulators"/>
</dbReference>
<dbReference type="SUPFAM" id="SSF46689">
    <property type="entry name" value="Homeodomain-like"/>
    <property type="match status" value="2"/>
</dbReference>
<dbReference type="Proteomes" id="UP000606172">
    <property type="component" value="Unassembled WGS sequence"/>
</dbReference>
<keyword evidence="6" id="KW-1185">Reference proteome</keyword>
<dbReference type="PROSITE" id="PS01124">
    <property type="entry name" value="HTH_ARAC_FAMILY_2"/>
    <property type="match status" value="1"/>
</dbReference>
<gene>
    <name evidence="5" type="ORF">Ssi02_71940</name>
</gene>
<keyword evidence="1" id="KW-0805">Transcription regulation</keyword>
<dbReference type="InterPro" id="IPR018060">
    <property type="entry name" value="HTH_AraC"/>
</dbReference>
<evidence type="ECO:0000313" key="5">
    <source>
        <dbReference type="EMBL" id="GII96963.1"/>
    </source>
</evidence>
<dbReference type="EMBL" id="BOOW01000053">
    <property type="protein sequence ID" value="GII96963.1"/>
    <property type="molecule type" value="Genomic_DNA"/>
</dbReference>
<dbReference type="PANTHER" id="PTHR46796">
    <property type="entry name" value="HTH-TYPE TRANSCRIPTIONAL ACTIVATOR RHAS-RELATED"/>
    <property type="match status" value="1"/>
</dbReference>
<evidence type="ECO:0000256" key="3">
    <source>
        <dbReference type="ARBA" id="ARBA00023163"/>
    </source>
</evidence>
<keyword evidence="2" id="KW-0238">DNA-binding</keyword>
<dbReference type="PRINTS" id="PR00032">
    <property type="entry name" value="HTHARAC"/>
</dbReference>
<comment type="caution">
    <text evidence="5">The sequence shown here is derived from an EMBL/GenBank/DDBJ whole genome shotgun (WGS) entry which is preliminary data.</text>
</comment>
<sequence>MPSPPRRIPAPADVVGEALHQLRLTGTLYCRAELTAPWGVDVPPLDGAMAFQIVTAGQCLLEMAGAAPLLLQPGSLTLIPHGSAHRFRSGPGVDCEPLFDLQVERVSDRYEIMRHGGGGEITRVTYGVVQFDQAVGRRLTAQLPEVLHIDAWEDDGSWLHSTLRFISREALTLRPGGETVLTRLADILVIQAIRAWLDSAPEAHQGWLAALRDEHIGRALTLMHSAPEQDWSVATLAHEAGMSRSAFSARFTELVGEPAMRYLAHWRMGLARTHLQQTAEPLTLVARRFGYQSEAAFCRAFKRAFGVSPGSVRRPAVPAAM</sequence>
<dbReference type="InterPro" id="IPR009057">
    <property type="entry name" value="Homeodomain-like_sf"/>
</dbReference>
<accession>A0A919VB08</accession>
<evidence type="ECO:0000313" key="6">
    <source>
        <dbReference type="Proteomes" id="UP000606172"/>
    </source>
</evidence>
<dbReference type="InterPro" id="IPR020449">
    <property type="entry name" value="Tscrpt_reg_AraC-type_HTH"/>
</dbReference>
<dbReference type="AlphaFoldDB" id="A0A919VB08"/>
<dbReference type="InterPro" id="IPR032783">
    <property type="entry name" value="AraC_lig"/>
</dbReference>
<dbReference type="Gene3D" id="1.10.10.60">
    <property type="entry name" value="Homeodomain-like"/>
    <property type="match status" value="2"/>
</dbReference>
<reference evidence="5" key="1">
    <citation type="submission" date="2021-01" db="EMBL/GenBank/DDBJ databases">
        <title>Whole genome shotgun sequence of Sinosporangium siamense NBRC 109515.</title>
        <authorList>
            <person name="Komaki H."/>
            <person name="Tamura T."/>
        </authorList>
    </citation>
    <scope>NUCLEOTIDE SEQUENCE</scope>
    <source>
        <strain evidence="5">NBRC 109515</strain>
    </source>
</reference>
<name>A0A919VB08_9ACTN</name>
<keyword evidence="3" id="KW-0804">Transcription</keyword>
<evidence type="ECO:0000256" key="2">
    <source>
        <dbReference type="ARBA" id="ARBA00023125"/>
    </source>
</evidence>